<keyword evidence="3" id="KW-1185">Reference proteome</keyword>
<dbReference type="Proteomes" id="UP000603453">
    <property type="component" value="Unassembled WGS sequence"/>
</dbReference>
<dbReference type="OrthoDB" id="2298177at2759"/>
<dbReference type="Gene3D" id="3.80.10.10">
    <property type="entry name" value="Ribonuclease Inhibitor"/>
    <property type="match status" value="1"/>
</dbReference>
<proteinExistence type="predicted"/>
<organism evidence="2 3">
    <name type="scientific">Mucor saturninus</name>
    <dbReference type="NCBI Taxonomy" id="64648"/>
    <lineage>
        <taxon>Eukaryota</taxon>
        <taxon>Fungi</taxon>
        <taxon>Fungi incertae sedis</taxon>
        <taxon>Mucoromycota</taxon>
        <taxon>Mucoromycotina</taxon>
        <taxon>Mucoromycetes</taxon>
        <taxon>Mucorales</taxon>
        <taxon>Mucorineae</taxon>
        <taxon>Mucoraceae</taxon>
        <taxon>Mucor</taxon>
    </lineage>
</organism>
<dbReference type="SUPFAM" id="SSF81383">
    <property type="entry name" value="F-box domain"/>
    <property type="match status" value="1"/>
</dbReference>
<dbReference type="EMBL" id="JAEPRD010000035">
    <property type="protein sequence ID" value="KAG2205672.1"/>
    <property type="molecule type" value="Genomic_DNA"/>
</dbReference>
<evidence type="ECO:0000259" key="1">
    <source>
        <dbReference type="Pfam" id="PF12937"/>
    </source>
</evidence>
<dbReference type="InterPro" id="IPR036047">
    <property type="entry name" value="F-box-like_dom_sf"/>
</dbReference>
<gene>
    <name evidence="2" type="ORF">INT47_008028</name>
</gene>
<protein>
    <recommendedName>
        <fullName evidence="1">F-box domain-containing protein</fullName>
    </recommendedName>
</protein>
<dbReference type="AlphaFoldDB" id="A0A8H7V4Y5"/>
<accession>A0A8H7V4Y5</accession>
<dbReference type="InterPro" id="IPR032675">
    <property type="entry name" value="LRR_dom_sf"/>
</dbReference>
<evidence type="ECO:0000313" key="2">
    <source>
        <dbReference type="EMBL" id="KAG2205672.1"/>
    </source>
</evidence>
<evidence type="ECO:0000313" key="3">
    <source>
        <dbReference type="Proteomes" id="UP000603453"/>
    </source>
</evidence>
<dbReference type="Pfam" id="PF12937">
    <property type="entry name" value="F-box-like"/>
    <property type="match status" value="1"/>
</dbReference>
<dbReference type="SUPFAM" id="SSF52047">
    <property type="entry name" value="RNI-like"/>
    <property type="match status" value="1"/>
</dbReference>
<dbReference type="InterPro" id="IPR001810">
    <property type="entry name" value="F-box_dom"/>
</dbReference>
<reference evidence="2" key="1">
    <citation type="submission" date="2020-12" db="EMBL/GenBank/DDBJ databases">
        <title>Metabolic potential, ecology and presence of endohyphal bacteria is reflected in genomic diversity of Mucoromycotina.</title>
        <authorList>
            <person name="Muszewska A."/>
            <person name="Okrasinska A."/>
            <person name="Steczkiewicz K."/>
            <person name="Drgas O."/>
            <person name="Orlowska M."/>
            <person name="Perlinska-Lenart U."/>
            <person name="Aleksandrzak-Piekarczyk T."/>
            <person name="Szatraj K."/>
            <person name="Zielenkiewicz U."/>
            <person name="Pilsyk S."/>
            <person name="Malc E."/>
            <person name="Mieczkowski P."/>
            <person name="Kruszewska J.S."/>
            <person name="Biernat P."/>
            <person name="Pawlowska J."/>
        </authorList>
    </citation>
    <scope>NUCLEOTIDE SEQUENCE</scope>
    <source>
        <strain evidence="2">WA0000017839</strain>
    </source>
</reference>
<sequence>MNHNLPIEIWHHVLQFSQNRYQCALVCKAWKEVALQQLYKDLRLDGYNVYCMKKLFKLDADEQAHYFRYFFLTTKLTIDRDHERMTFDTSDYLDYQYSLLEEDDFILFLEMLPKLQVVHLNNSFYEHYYFGYILDTNSRKCLNEVQTFCSATFHDFKTSYRYRATLTTLNHTFRIEYYLPAPTMNICESLSQFKNLTSLTFVNAYVNNLTPLELQLACPRLVTLKYSCRNRISDQTIQNLLRDIDMSKTNSRLKILQLHIPNLPVSYFQYVSEYLVPHLDNLDLQINRSRMYDWISDVGIENALTFAKDIGSLKQSGFGFQCPYEDVIVEDKNAEMTVFYKLLNAFKGSKHRICEATFKFVGNPSYSMQRSKNNMIQFEYPLDVKCYSPPIDSKVVQAYELALNEYLPDKAVSISGPEIIDCLNIYIGCGNPELAFVFIQYALIYCPNLRACSIVMDAISNKTIYIGLHVKELQLRKDRFITSKYGREDIKVFKSFHLIPSQATLDLLCINLPNIQVLTCGANFMYGRWTQKLTEIDLKVFKNLELFQFDDYNICGNDTDYIFIRLQVDNGDMAYYSRRSGKSVVYEAATLQLFQEYQDDATLNICLLTVKCNSGVKFIVSSGNHTMAAEFDNGLLLDCIGINAKFL</sequence>
<feature type="domain" description="F-box" evidence="1">
    <location>
        <begin position="4"/>
        <end position="43"/>
    </location>
</feature>
<comment type="caution">
    <text evidence="2">The sequence shown here is derived from an EMBL/GenBank/DDBJ whole genome shotgun (WGS) entry which is preliminary data.</text>
</comment>
<name>A0A8H7V4Y5_9FUNG</name>
<dbReference type="CDD" id="cd09917">
    <property type="entry name" value="F-box_SF"/>
    <property type="match status" value="1"/>
</dbReference>